<feature type="region of interest" description="Disordered" evidence="1">
    <location>
        <begin position="12"/>
        <end position="41"/>
    </location>
</feature>
<sequence length="264" mass="30353">MEHARKMIILPEKTYDPVMKNQQQPQQHQPDESSNGLEQPNKREKCQKYLQILRRYLHFKTLERQELLFDGNTAVAAAVEIENENTLNPLSDEVILTSIPKDYVRKARLLLKHWQSTVPYRIKWDNSGTVSIDGTILHQSNIIDLVEDTVQSKATDEEPTGRFQLANFIASSNFQHFNVNYLSLYVDGVQIPSKPLQPRFTGRRDGGGRKRNNSAFYIVNVATLGLKNRAIGHWIVKALHNFTELSIGIKRSNEYISNQFHGVR</sequence>
<protein>
    <submittedName>
        <fullName evidence="2">Uncharacterized protein</fullName>
    </submittedName>
</protein>
<dbReference type="AlphaFoldDB" id="A0A232EGF2"/>
<gene>
    <name evidence="2" type="ORF">TSAR_011106</name>
</gene>
<evidence type="ECO:0000313" key="3">
    <source>
        <dbReference type="Proteomes" id="UP000215335"/>
    </source>
</evidence>
<keyword evidence="3" id="KW-1185">Reference proteome</keyword>
<reference evidence="2 3" key="1">
    <citation type="journal article" date="2017" name="Curr. Biol.">
        <title>The Evolution of Venom by Co-option of Single-Copy Genes.</title>
        <authorList>
            <person name="Martinson E.O."/>
            <person name="Mrinalini"/>
            <person name="Kelkar Y.D."/>
            <person name="Chang C.H."/>
            <person name="Werren J.H."/>
        </authorList>
    </citation>
    <scope>NUCLEOTIDE SEQUENCE [LARGE SCALE GENOMIC DNA]</scope>
    <source>
        <strain evidence="2 3">Alberta</strain>
        <tissue evidence="2">Whole body</tissue>
    </source>
</reference>
<evidence type="ECO:0000256" key="1">
    <source>
        <dbReference type="SAM" id="MobiDB-lite"/>
    </source>
</evidence>
<organism evidence="2 3">
    <name type="scientific">Trichomalopsis sarcophagae</name>
    <dbReference type="NCBI Taxonomy" id="543379"/>
    <lineage>
        <taxon>Eukaryota</taxon>
        <taxon>Metazoa</taxon>
        <taxon>Ecdysozoa</taxon>
        <taxon>Arthropoda</taxon>
        <taxon>Hexapoda</taxon>
        <taxon>Insecta</taxon>
        <taxon>Pterygota</taxon>
        <taxon>Neoptera</taxon>
        <taxon>Endopterygota</taxon>
        <taxon>Hymenoptera</taxon>
        <taxon>Apocrita</taxon>
        <taxon>Proctotrupomorpha</taxon>
        <taxon>Chalcidoidea</taxon>
        <taxon>Pteromalidae</taxon>
        <taxon>Pteromalinae</taxon>
        <taxon>Trichomalopsis</taxon>
    </lineage>
</organism>
<proteinExistence type="predicted"/>
<dbReference type="Proteomes" id="UP000215335">
    <property type="component" value="Unassembled WGS sequence"/>
</dbReference>
<name>A0A232EGF2_9HYME</name>
<dbReference type="EMBL" id="NNAY01004794">
    <property type="protein sequence ID" value="OXU17398.1"/>
    <property type="molecule type" value="Genomic_DNA"/>
</dbReference>
<evidence type="ECO:0000313" key="2">
    <source>
        <dbReference type="EMBL" id="OXU17398.1"/>
    </source>
</evidence>
<comment type="caution">
    <text evidence="2">The sequence shown here is derived from an EMBL/GenBank/DDBJ whole genome shotgun (WGS) entry which is preliminary data.</text>
</comment>
<accession>A0A232EGF2</accession>